<evidence type="ECO:0000256" key="1">
    <source>
        <dbReference type="SAM" id="MobiDB-lite"/>
    </source>
</evidence>
<proteinExistence type="predicted"/>
<feature type="compositionally biased region" description="Basic and acidic residues" evidence="1">
    <location>
        <begin position="56"/>
        <end position="77"/>
    </location>
</feature>
<feature type="region of interest" description="Disordered" evidence="1">
    <location>
        <begin position="32"/>
        <end position="159"/>
    </location>
</feature>
<feature type="compositionally biased region" description="Low complexity" evidence="1">
    <location>
        <begin position="106"/>
        <end position="122"/>
    </location>
</feature>
<name>A0A0E0J0W4_ORYNI</name>
<feature type="compositionally biased region" description="Low complexity" evidence="1">
    <location>
        <begin position="131"/>
        <end position="148"/>
    </location>
</feature>
<feature type="compositionally biased region" description="Basic residues" evidence="1">
    <location>
        <begin position="95"/>
        <end position="105"/>
    </location>
</feature>
<dbReference type="Proteomes" id="UP000006591">
    <property type="component" value="Chromosome 11"/>
</dbReference>
<reference evidence="2" key="1">
    <citation type="submission" date="2015-04" db="UniProtKB">
        <authorList>
            <consortium name="EnsemblPlants"/>
        </authorList>
    </citation>
    <scope>IDENTIFICATION</scope>
    <source>
        <strain evidence="2">SL10</strain>
    </source>
</reference>
<sequence length="244" mass="26008">MATTALADRSASGGPRVAFTSGVWCDAALPLTSTPTATPSSAGTTVQCRGHHRRLREQGRESKKADQRVDAAGDEGPHQLCPAAGIHRPDDGHRARQRHLPRRSRSTASTSSTTCRTCCRATPNSTSPCKTGSRCSSSTTARRISITSPRKRGRGGSKDDDLTKYAMVIFLPDVRDGLRGLVEKMASRPDRCGSASSWCPSSRCPSPTASSESLGSWGSGCRSHLSSPTCSSWWRTTALACRCL</sequence>
<dbReference type="AlphaFoldDB" id="A0A0E0J0W4"/>
<feature type="compositionally biased region" description="Low complexity" evidence="1">
    <location>
        <begin position="32"/>
        <end position="45"/>
    </location>
</feature>
<dbReference type="Gramene" id="ONIVA11G10010.1">
    <property type="protein sequence ID" value="ONIVA11G10010.1"/>
    <property type="gene ID" value="ONIVA11G10010"/>
</dbReference>
<accession>A0A0E0J0W4</accession>
<dbReference type="OMA" id="RTCCRAT"/>
<keyword evidence="3" id="KW-1185">Reference proteome</keyword>
<dbReference type="STRING" id="4536.A0A0E0J0W4"/>
<evidence type="ECO:0000313" key="3">
    <source>
        <dbReference type="Proteomes" id="UP000006591"/>
    </source>
</evidence>
<protein>
    <submittedName>
        <fullName evidence="2">Uncharacterized protein</fullName>
    </submittedName>
</protein>
<dbReference type="eggNOG" id="KOG2392">
    <property type="taxonomic scope" value="Eukaryota"/>
</dbReference>
<organism evidence="2">
    <name type="scientific">Oryza nivara</name>
    <name type="common">Indian wild rice</name>
    <name type="synonym">Oryza sativa f. spontanea</name>
    <dbReference type="NCBI Taxonomy" id="4536"/>
    <lineage>
        <taxon>Eukaryota</taxon>
        <taxon>Viridiplantae</taxon>
        <taxon>Streptophyta</taxon>
        <taxon>Embryophyta</taxon>
        <taxon>Tracheophyta</taxon>
        <taxon>Spermatophyta</taxon>
        <taxon>Magnoliopsida</taxon>
        <taxon>Liliopsida</taxon>
        <taxon>Poales</taxon>
        <taxon>Poaceae</taxon>
        <taxon>BOP clade</taxon>
        <taxon>Oryzoideae</taxon>
        <taxon>Oryzeae</taxon>
        <taxon>Oryzinae</taxon>
        <taxon>Oryza</taxon>
    </lineage>
</organism>
<evidence type="ECO:0000313" key="2">
    <source>
        <dbReference type="EnsemblPlants" id="ONIVA11G10010.1"/>
    </source>
</evidence>
<dbReference type="HOGENOM" id="CLU_1139555_0_0_1"/>
<dbReference type="EnsemblPlants" id="ONIVA11G10010.1">
    <property type="protein sequence ID" value="ONIVA11G10010.1"/>
    <property type="gene ID" value="ONIVA11G10010"/>
</dbReference>
<reference evidence="2" key="2">
    <citation type="submission" date="2018-04" db="EMBL/GenBank/DDBJ databases">
        <title>OnivRS2 (Oryza nivara Reference Sequence Version 2).</title>
        <authorList>
            <person name="Zhang J."/>
            <person name="Kudrna D."/>
            <person name="Lee S."/>
            <person name="Talag J."/>
            <person name="Rajasekar S."/>
            <person name="Welchert J."/>
            <person name="Hsing Y.-I."/>
            <person name="Wing R.A."/>
        </authorList>
    </citation>
    <scope>NUCLEOTIDE SEQUENCE [LARGE SCALE GENOMIC DNA]</scope>
    <source>
        <strain evidence="2">SL10</strain>
    </source>
</reference>